<accession>A0A9P6L5Q1</accession>
<name>A0A9P6L5Q1_9AGAM</name>
<dbReference type="InterPro" id="IPR029058">
    <property type="entry name" value="AB_hydrolase_fold"/>
</dbReference>
<dbReference type="Gene3D" id="3.40.50.1820">
    <property type="entry name" value="alpha/beta hydrolase"/>
    <property type="match status" value="1"/>
</dbReference>
<dbReference type="InterPro" id="IPR000073">
    <property type="entry name" value="AB_hydrolase_1"/>
</dbReference>
<proteinExistence type="inferred from homology"/>
<dbReference type="GO" id="GO:0055088">
    <property type="term" value="P:lipid homeostasis"/>
    <property type="evidence" value="ECO:0007669"/>
    <property type="project" value="TreeGrafter"/>
</dbReference>
<reference evidence="3" key="1">
    <citation type="journal article" date="2020" name="Nat. Commun.">
        <title>Large-scale genome sequencing of mycorrhizal fungi provides insights into the early evolution of symbiotic traits.</title>
        <authorList>
            <person name="Miyauchi S."/>
            <person name="Kiss E."/>
            <person name="Kuo A."/>
            <person name="Drula E."/>
            <person name="Kohler A."/>
            <person name="Sanchez-Garcia M."/>
            <person name="Morin E."/>
            <person name="Andreopoulos B."/>
            <person name="Barry K.W."/>
            <person name="Bonito G."/>
            <person name="Buee M."/>
            <person name="Carver A."/>
            <person name="Chen C."/>
            <person name="Cichocki N."/>
            <person name="Clum A."/>
            <person name="Culley D."/>
            <person name="Crous P.W."/>
            <person name="Fauchery L."/>
            <person name="Girlanda M."/>
            <person name="Hayes R.D."/>
            <person name="Keri Z."/>
            <person name="LaButti K."/>
            <person name="Lipzen A."/>
            <person name="Lombard V."/>
            <person name="Magnuson J."/>
            <person name="Maillard F."/>
            <person name="Murat C."/>
            <person name="Nolan M."/>
            <person name="Ohm R.A."/>
            <person name="Pangilinan J."/>
            <person name="Pereira M.F."/>
            <person name="Perotto S."/>
            <person name="Peter M."/>
            <person name="Pfister S."/>
            <person name="Riley R."/>
            <person name="Sitrit Y."/>
            <person name="Stielow J.B."/>
            <person name="Szollosi G."/>
            <person name="Zifcakova L."/>
            <person name="Stursova M."/>
            <person name="Spatafora J.W."/>
            <person name="Tedersoo L."/>
            <person name="Vaario L.M."/>
            <person name="Yamada A."/>
            <person name="Yan M."/>
            <person name="Wang P."/>
            <person name="Xu J."/>
            <person name="Bruns T."/>
            <person name="Baldrian P."/>
            <person name="Vilgalys R."/>
            <person name="Dunand C."/>
            <person name="Henrissat B."/>
            <person name="Grigoriev I.V."/>
            <person name="Hibbett D."/>
            <person name="Nagy L.G."/>
            <person name="Martin F.M."/>
        </authorList>
    </citation>
    <scope>NUCLEOTIDE SEQUENCE</scope>
    <source>
        <strain evidence="3">UH-Tt-Lm1</strain>
    </source>
</reference>
<evidence type="ECO:0000313" key="4">
    <source>
        <dbReference type="Proteomes" id="UP000736335"/>
    </source>
</evidence>
<dbReference type="AlphaFoldDB" id="A0A9P6L5Q1"/>
<dbReference type="EMBL" id="WIUZ02000009">
    <property type="protein sequence ID" value="KAF9783837.1"/>
    <property type="molecule type" value="Genomic_DNA"/>
</dbReference>
<evidence type="ECO:0000256" key="1">
    <source>
        <dbReference type="ARBA" id="ARBA00038097"/>
    </source>
</evidence>
<dbReference type="Proteomes" id="UP000736335">
    <property type="component" value="Unassembled WGS sequence"/>
</dbReference>
<dbReference type="Pfam" id="PF12697">
    <property type="entry name" value="Abhydrolase_6"/>
    <property type="match status" value="1"/>
</dbReference>
<comment type="similarity">
    <text evidence="1">Belongs to the peptidase S33 family. ABHD4/ABHD5 subfamily.</text>
</comment>
<evidence type="ECO:0000313" key="3">
    <source>
        <dbReference type="EMBL" id="KAF9783837.1"/>
    </source>
</evidence>
<comment type="caution">
    <text evidence="3">The sequence shown here is derived from an EMBL/GenBank/DDBJ whole genome shotgun (WGS) entry which is preliminary data.</text>
</comment>
<dbReference type="PANTHER" id="PTHR42886">
    <property type="entry name" value="RE40534P-RELATED"/>
    <property type="match status" value="1"/>
</dbReference>
<reference evidence="3" key="2">
    <citation type="submission" date="2020-11" db="EMBL/GenBank/DDBJ databases">
        <authorList>
            <consortium name="DOE Joint Genome Institute"/>
            <person name="Kuo A."/>
            <person name="Miyauchi S."/>
            <person name="Kiss E."/>
            <person name="Drula E."/>
            <person name="Kohler A."/>
            <person name="Sanchez-Garcia M."/>
            <person name="Andreopoulos B."/>
            <person name="Barry K.W."/>
            <person name="Bonito G."/>
            <person name="Buee M."/>
            <person name="Carver A."/>
            <person name="Chen C."/>
            <person name="Cichocki N."/>
            <person name="Clum A."/>
            <person name="Culley D."/>
            <person name="Crous P.W."/>
            <person name="Fauchery L."/>
            <person name="Girlanda M."/>
            <person name="Hayes R."/>
            <person name="Keri Z."/>
            <person name="Labutti K."/>
            <person name="Lipzen A."/>
            <person name="Lombard V."/>
            <person name="Magnuson J."/>
            <person name="Maillard F."/>
            <person name="Morin E."/>
            <person name="Murat C."/>
            <person name="Nolan M."/>
            <person name="Ohm R."/>
            <person name="Pangilinan J."/>
            <person name="Pereira M."/>
            <person name="Perotto S."/>
            <person name="Peter M."/>
            <person name="Riley R."/>
            <person name="Sitrit Y."/>
            <person name="Stielow B."/>
            <person name="Szollosi G."/>
            <person name="Zifcakova L."/>
            <person name="Stursova M."/>
            <person name="Spatafora J.W."/>
            <person name="Tedersoo L."/>
            <person name="Vaario L.-M."/>
            <person name="Yamada A."/>
            <person name="Yan M."/>
            <person name="Wang P."/>
            <person name="Xu J."/>
            <person name="Bruns T."/>
            <person name="Baldrian P."/>
            <person name="Vilgalys R."/>
            <person name="Henrissat B."/>
            <person name="Grigoriev I.V."/>
            <person name="Hibbett D."/>
            <person name="Nagy L.G."/>
            <person name="Martin F.M."/>
        </authorList>
    </citation>
    <scope>NUCLEOTIDE SEQUENCE</scope>
    <source>
        <strain evidence="3">UH-Tt-Lm1</strain>
    </source>
</reference>
<dbReference type="SUPFAM" id="SSF53474">
    <property type="entry name" value="alpha/beta-Hydrolases"/>
    <property type="match status" value="1"/>
</dbReference>
<keyword evidence="4" id="KW-1185">Reference proteome</keyword>
<protein>
    <submittedName>
        <fullName evidence="3">Alpha/Beta hydrolase protein</fullName>
    </submittedName>
</protein>
<dbReference type="GO" id="GO:0006654">
    <property type="term" value="P:phosphatidic acid biosynthetic process"/>
    <property type="evidence" value="ECO:0007669"/>
    <property type="project" value="TreeGrafter"/>
</dbReference>
<gene>
    <name evidence="3" type="ORF">BJ322DRAFT_1007922</name>
</gene>
<sequence>MSLFNVQWSPRKDLGLHIKLHPSVFRTHINTPGGHLELLCATPPHHDASKPPLLFIHGGFGAATEYRFFLEYFSSRGYPSYALSVRGHGNSYSVGFWKMLFTSQHQMALDVTAGIRHVIDKHRFEGRPDIVPVAHSAGGALLQYILSEGLYSIPRRIGLLGVIPCYGSVGVYWNWVKLDPIYPLRMYLLHFGHPRSPLSSTRLVKQAFFCDECPDERVREFETQEMPPYESMAWPLATFGMFADPEKIVRAAGLPARYGGKSEVDLRPRVLVIAGGKDVLMKPGVMAKLVGLLRAAVRLVLVSAGSEGDAQEGVKDAVEFRVVQGSGHQLMNDIHWKECAENLLKFLQ</sequence>
<evidence type="ECO:0000259" key="2">
    <source>
        <dbReference type="Pfam" id="PF12697"/>
    </source>
</evidence>
<dbReference type="OrthoDB" id="8119704at2759"/>
<keyword evidence="3" id="KW-0378">Hydrolase</keyword>
<dbReference type="PANTHER" id="PTHR42886:SF29">
    <property type="entry name" value="PUMMELIG, ISOFORM A"/>
    <property type="match status" value="1"/>
</dbReference>
<feature type="domain" description="AB hydrolase-1" evidence="2">
    <location>
        <begin position="53"/>
        <end position="333"/>
    </location>
</feature>
<dbReference type="GO" id="GO:0052689">
    <property type="term" value="F:carboxylic ester hydrolase activity"/>
    <property type="evidence" value="ECO:0007669"/>
    <property type="project" value="TreeGrafter"/>
</dbReference>
<organism evidence="3 4">
    <name type="scientific">Thelephora terrestris</name>
    <dbReference type="NCBI Taxonomy" id="56493"/>
    <lineage>
        <taxon>Eukaryota</taxon>
        <taxon>Fungi</taxon>
        <taxon>Dikarya</taxon>
        <taxon>Basidiomycota</taxon>
        <taxon>Agaricomycotina</taxon>
        <taxon>Agaricomycetes</taxon>
        <taxon>Thelephorales</taxon>
        <taxon>Thelephoraceae</taxon>
        <taxon>Thelephora</taxon>
    </lineage>
</organism>
<dbReference type="GO" id="GO:0042171">
    <property type="term" value="F:lysophosphatidic acid acyltransferase activity"/>
    <property type="evidence" value="ECO:0007669"/>
    <property type="project" value="TreeGrafter"/>
</dbReference>